<reference evidence="2 3" key="1">
    <citation type="journal article" date="2011" name="Genome Res.">
        <title>Chromosome and gene copy number variation allow major structural change between species and strains of Leishmania.</title>
        <authorList>
            <person name="Rogers M.B."/>
            <person name="Hilley J.D."/>
            <person name="Dickens N.J."/>
            <person name="Wilkes J."/>
            <person name="Bates P.A."/>
            <person name="Depledge D.P."/>
            <person name="Harris D."/>
            <person name="Her Y."/>
            <person name="Herzyk P."/>
            <person name="Imamura H."/>
            <person name="Otto T.D."/>
            <person name="Sanders M."/>
            <person name="Seeger K."/>
            <person name="Dujardin J.C."/>
            <person name="Berriman M."/>
            <person name="Smith D.F."/>
            <person name="Hertz-Fowler C."/>
            <person name="Mottram J.C."/>
        </authorList>
    </citation>
    <scope>NUCLEOTIDE SEQUENCE [LARGE SCALE GENOMIC DNA]</scope>
    <source>
        <strain evidence="2 3">MHOM/GT/2001/U1103</strain>
    </source>
</reference>
<evidence type="ECO:0000313" key="2">
    <source>
        <dbReference type="EMBL" id="CBZ23035.1"/>
    </source>
</evidence>
<gene>
    <name evidence="2" type="ORF">LMXM_01_0510</name>
</gene>
<accession>E9AJD8</accession>
<evidence type="ECO:0000313" key="3">
    <source>
        <dbReference type="Proteomes" id="UP000007259"/>
    </source>
</evidence>
<name>E9AJD8_LEIMU</name>
<feature type="region of interest" description="Disordered" evidence="1">
    <location>
        <begin position="45"/>
        <end position="67"/>
    </location>
</feature>
<dbReference type="RefSeq" id="XP_003871576.1">
    <property type="nucleotide sequence ID" value="XM_003871527.1"/>
</dbReference>
<sequence>MRAIACTTESKAMVASSEATAKMAEVVTPKVLRGWRGASAITGRQRSEIVHGGRASGSEQEKAAGGG</sequence>
<organism evidence="2 3">
    <name type="scientific">Leishmania mexicana (strain MHOM/GT/2001/U1103)</name>
    <dbReference type="NCBI Taxonomy" id="929439"/>
    <lineage>
        <taxon>Eukaryota</taxon>
        <taxon>Discoba</taxon>
        <taxon>Euglenozoa</taxon>
        <taxon>Kinetoplastea</taxon>
        <taxon>Metakinetoplastina</taxon>
        <taxon>Trypanosomatida</taxon>
        <taxon>Trypanosomatidae</taxon>
        <taxon>Leishmaniinae</taxon>
        <taxon>Leishmania</taxon>
    </lineage>
</organism>
<proteinExistence type="predicted"/>
<dbReference type="KEGG" id="lmi:LMXM_01_0510"/>
<dbReference type="VEuPathDB" id="TriTrypDB:LmxM.01.0510"/>
<protein>
    <submittedName>
        <fullName evidence="2">Uncharacterized protein</fullName>
    </submittedName>
</protein>
<dbReference type="AlphaFoldDB" id="E9AJD8"/>
<evidence type="ECO:0000256" key="1">
    <source>
        <dbReference type="SAM" id="MobiDB-lite"/>
    </source>
</evidence>
<dbReference type="EMBL" id="FR799554">
    <property type="protein sequence ID" value="CBZ23035.1"/>
    <property type="molecule type" value="Genomic_DNA"/>
</dbReference>
<dbReference type="Proteomes" id="UP000007259">
    <property type="component" value="Chromosome 1"/>
</dbReference>
<keyword evidence="3" id="KW-1185">Reference proteome</keyword>
<dbReference type="GeneID" id="13452668"/>